<dbReference type="PIRSF" id="PIRSF003107">
    <property type="entry name" value="PhoU"/>
    <property type="match status" value="1"/>
</dbReference>
<evidence type="ECO:0000256" key="8">
    <source>
        <dbReference type="PIRNR" id="PIRNR003107"/>
    </source>
</evidence>
<name>A0A1H4KDW2_9BACT</name>
<keyword evidence="6 8" id="KW-0592">Phosphate transport</keyword>
<accession>A0A1H4KDW2</accession>
<protein>
    <recommendedName>
        <fullName evidence="8">Phosphate-specific transport system accessory protein PhoU</fullName>
    </recommendedName>
</protein>
<dbReference type="InterPro" id="IPR026022">
    <property type="entry name" value="PhoU_dom"/>
</dbReference>
<dbReference type="GO" id="GO:0030643">
    <property type="term" value="P:intracellular phosphate ion homeostasis"/>
    <property type="evidence" value="ECO:0007669"/>
    <property type="project" value="InterPro"/>
</dbReference>
<comment type="function">
    <text evidence="7 8">Plays a role in the regulation of phosphate uptake.</text>
</comment>
<reference evidence="10 11" key="1">
    <citation type="submission" date="2016-10" db="EMBL/GenBank/DDBJ databases">
        <authorList>
            <person name="de Groot N.N."/>
        </authorList>
    </citation>
    <scope>NUCLEOTIDE SEQUENCE [LARGE SCALE GENOMIC DNA]</scope>
    <source>
        <strain evidence="10 11">AB35.6</strain>
    </source>
</reference>
<dbReference type="Proteomes" id="UP000182409">
    <property type="component" value="Unassembled WGS sequence"/>
</dbReference>
<dbReference type="PANTHER" id="PTHR42930">
    <property type="entry name" value="PHOSPHATE-SPECIFIC TRANSPORT SYSTEM ACCESSORY PROTEIN PHOU"/>
    <property type="match status" value="1"/>
</dbReference>
<comment type="subcellular location">
    <subcellularLocation>
        <location evidence="1 8">Cytoplasm</location>
    </subcellularLocation>
</comment>
<proteinExistence type="inferred from homology"/>
<evidence type="ECO:0000313" key="11">
    <source>
        <dbReference type="Proteomes" id="UP000182409"/>
    </source>
</evidence>
<dbReference type="Pfam" id="PF01895">
    <property type="entry name" value="PhoU"/>
    <property type="match status" value="2"/>
</dbReference>
<feature type="domain" description="PhoU" evidence="9">
    <location>
        <begin position="121"/>
        <end position="205"/>
    </location>
</feature>
<evidence type="ECO:0000256" key="4">
    <source>
        <dbReference type="ARBA" id="ARBA00022448"/>
    </source>
</evidence>
<keyword evidence="4 8" id="KW-0813">Transport</keyword>
<dbReference type="GO" id="GO:0045936">
    <property type="term" value="P:negative regulation of phosphate metabolic process"/>
    <property type="evidence" value="ECO:0007669"/>
    <property type="project" value="InterPro"/>
</dbReference>
<dbReference type="GO" id="GO:0005737">
    <property type="term" value="C:cytoplasm"/>
    <property type="evidence" value="ECO:0007669"/>
    <property type="project" value="UniProtKB-SubCell"/>
</dbReference>
<dbReference type="InterPro" id="IPR028366">
    <property type="entry name" value="PhoU"/>
</dbReference>
<feature type="domain" description="PhoU" evidence="9">
    <location>
        <begin position="19"/>
        <end position="102"/>
    </location>
</feature>
<dbReference type="RefSeq" id="WP_074652729.1">
    <property type="nucleotide sequence ID" value="NZ_FNSD01000001.1"/>
</dbReference>
<dbReference type="SUPFAM" id="SSF109755">
    <property type="entry name" value="PhoU-like"/>
    <property type="match status" value="1"/>
</dbReference>
<comment type="subunit">
    <text evidence="3 8">Homodimer.</text>
</comment>
<evidence type="ECO:0000313" key="10">
    <source>
        <dbReference type="EMBL" id="SEB56305.1"/>
    </source>
</evidence>
<dbReference type="GO" id="GO:0006817">
    <property type="term" value="P:phosphate ion transport"/>
    <property type="evidence" value="ECO:0007669"/>
    <property type="project" value="UniProtKB-KW"/>
</dbReference>
<evidence type="ECO:0000256" key="6">
    <source>
        <dbReference type="ARBA" id="ARBA00022592"/>
    </source>
</evidence>
<dbReference type="PANTHER" id="PTHR42930:SF3">
    <property type="entry name" value="PHOSPHATE-SPECIFIC TRANSPORT SYSTEM ACCESSORY PROTEIN PHOU"/>
    <property type="match status" value="1"/>
</dbReference>
<gene>
    <name evidence="10" type="ORF">SAMN05443244_1133</name>
</gene>
<dbReference type="NCBIfam" id="TIGR02135">
    <property type="entry name" value="phoU_full"/>
    <property type="match status" value="1"/>
</dbReference>
<comment type="similarity">
    <text evidence="2 8">Belongs to the PhoU family.</text>
</comment>
<keyword evidence="5 8" id="KW-0963">Cytoplasm</keyword>
<dbReference type="InterPro" id="IPR038078">
    <property type="entry name" value="PhoU-like_sf"/>
</dbReference>
<evidence type="ECO:0000256" key="5">
    <source>
        <dbReference type="ARBA" id="ARBA00022490"/>
    </source>
</evidence>
<dbReference type="Gene3D" id="1.20.58.220">
    <property type="entry name" value="Phosphate transport system protein phou homolog 2, domain 2"/>
    <property type="match status" value="2"/>
</dbReference>
<dbReference type="OrthoDB" id="9814256at2"/>
<evidence type="ECO:0000256" key="1">
    <source>
        <dbReference type="ARBA" id="ARBA00004496"/>
    </source>
</evidence>
<organism evidence="10 11">
    <name type="scientific">Terriglobus roseus</name>
    <dbReference type="NCBI Taxonomy" id="392734"/>
    <lineage>
        <taxon>Bacteria</taxon>
        <taxon>Pseudomonadati</taxon>
        <taxon>Acidobacteriota</taxon>
        <taxon>Terriglobia</taxon>
        <taxon>Terriglobales</taxon>
        <taxon>Acidobacteriaceae</taxon>
        <taxon>Terriglobus</taxon>
    </lineage>
</organism>
<evidence type="ECO:0000259" key="9">
    <source>
        <dbReference type="Pfam" id="PF01895"/>
    </source>
</evidence>
<dbReference type="AlphaFoldDB" id="A0A1H4KDW2"/>
<sequence length="231" mass="25744">MTRINFQHKLDELRERLLVMAGLVEQAIDRAIEAYDNRDAGLCDLVLMAEPAIDRTEREIDQLALDILAMEQPTAVDLRFILAVIRINADLERVGDQAVNITGRVKELLTIPEAELPIDIPKIAEIASTMVRMAIKAFIDHDEAASNEVLLMDDEVDKLNHDAFHTLGELIKVKPDVTQQALNALVISRNLERVGDHATNIAEDVIFWVSGADVRHHASSMTSLPEQISEA</sequence>
<dbReference type="FunFam" id="1.20.58.220:FF:000004">
    <property type="entry name" value="Phosphate-specific transport system accessory protein PhoU"/>
    <property type="match status" value="1"/>
</dbReference>
<dbReference type="EMBL" id="FNSD01000001">
    <property type="protein sequence ID" value="SEB56305.1"/>
    <property type="molecule type" value="Genomic_DNA"/>
</dbReference>
<evidence type="ECO:0000256" key="7">
    <source>
        <dbReference type="ARBA" id="ARBA00056181"/>
    </source>
</evidence>
<evidence type="ECO:0000256" key="3">
    <source>
        <dbReference type="ARBA" id="ARBA00011738"/>
    </source>
</evidence>
<evidence type="ECO:0000256" key="2">
    <source>
        <dbReference type="ARBA" id="ARBA00008107"/>
    </source>
</evidence>